<proteinExistence type="predicted"/>
<dbReference type="Gene3D" id="1.20.58.60">
    <property type="match status" value="1"/>
</dbReference>
<reference evidence="6" key="1">
    <citation type="submission" date="2025-08" db="UniProtKB">
        <authorList>
            <consortium name="RefSeq"/>
        </authorList>
    </citation>
    <scope>IDENTIFICATION</scope>
    <source>
        <tissue evidence="6">Muscle</tissue>
    </source>
</reference>
<keyword evidence="2" id="KW-0597">Phosphoprotein</keyword>
<organism evidence="5 6">
    <name type="scientific">Notothenia coriiceps</name>
    <name type="common">black rockcod</name>
    <dbReference type="NCBI Taxonomy" id="8208"/>
    <lineage>
        <taxon>Eukaryota</taxon>
        <taxon>Metazoa</taxon>
        <taxon>Chordata</taxon>
        <taxon>Craniata</taxon>
        <taxon>Vertebrata</taxon>
        <taxon>Euteleostomi</taxon>
        <taxon>Actinopterygii</taxon>
        <taxon>Neopterygii</taxon>
        <taxon>Teleostei</taxon>
        <taxon>Neoteleostei</taxon>
        <taxon>Acanthomorphata</taxon>
        <taxon>Eupercaria</taxon>
        <taxon>Perciformes</taxon>
        <taxon>Notothenioidei</taxon>
        <taxon>Nototheniidae</taxon>
        <taxon>Notothenia</taxon>
    </lineage>
</organism>
<sequence>MEQRMTSDLMEALQRGPERAALQQVEEFQQEVLKERDSFERLCQEAQALNEGGRGDGSETRVSAQLQSQSQALLRRAKEKLRCVQVSLQETLGYEEALQSSRLWLSSVTERLHLLNSTTGSKEALESRLAAVQ</sequence>
<dbReference type="RefSeq" id="XP_010785728.1">
    <property type="nucleotide sequence ID" value="XM_010787426.1"/>
</dbReference>
<dbReference type="AlphaFoldDB" id="A0A6I9PFM5"/>
<evidence type="ECO:0000256" key="2">
    <source>
        <dbReference type="ARBA" id="ARBA00022553"/>
    </source>
</evidence>
<comment type="subcellular location">
    <subcellularLocation>
        <location evidence="1">Endomembrane system</location>
    </subcellularLocation>
</comment>
<gene>
    <name evidence="6" type="primary">LOC104959529</name>
</gene>
<name>A0A6I9PFM5_9TELE</name>
<dbReference type="KEGG" id="ncc:104959529"/>
<evidence type="ECO:0000256" key="1">
    <source>
        <dbReference type="ARBA" id="ARBA00004308"/>
    </source>
</evidence>
<feature type="non-terminal residue" evidence="6">
    <location>
        <position position="133"/>
    </location>
</feature>
<dbReference type="OrthoDB" id="18853at2759"/>
<dbReference type="PANTHER" id="PTHR14514">
    <property type="entry name" value="PKA ANCHORING PROTEIN"/>
    <property type="match status" value="1"/>
</dbReference>
<dbReference type="PANTHER" id="PTHR14514:SF3">
    <property type="entry name" value="NESPRIN-1"/>
    <property type="match status" value="1"/>
</dbReference>
<dbReference type="GeneID" id="104959529"/>
<evidence type="ECO:0000256" key="4">
    <source>
        <dbReference type="ARBA" id="ARBA00023136"/>
    </source>
</evidence>
<evidence type="ECO:0000313" key="5">
    <source>
        <dbReference type="Proteomes" id="UP000504611"/>
    </source>
</evidence>
<dbReference type="Proteomes" id="UP000504611">
    <property type="component" value="Unplaced"/>
</dbReference>
<evidence type="ECO:0000256" key="3">
    <source>
        <dbReference type="ARBA" id="ARBA00022737"/>
    </source>
</evidence>
<keyword evidence="4" id="KW-0472">Membrane</keyword>
<keyword evidence="3" id="KW-0677">Repeat</keyword>
<evidence type="ECO:0000313" key="6">
    <source>
        <dbReference type="RefSeq" id="XP_010785728.1"/>
    </source>
</evidence>
<protein>
    <submittedName>
        <fullName evidence="6">Nesprin-1-like</fullName>
    </submittedName>
</protein>
<keyword evidence="5" id="KW-1185">Reference proteome</keyword>
<accession>A0A6I9PFM5</accession>